<feature type="non-terminal residue" evidence="3">
    <location>
        <position position="177"/>
    </location>
</feature>
<comment type="caution">
    <text evidence="3">The sequence shown here is derived from an EMBL/GenBank/DDBJ whole genome shotgun (WGS) entry which is preliminary data.</text>
</comment>
<dbReference type="InterPro" id="IPR001648">
    <property type="entry name" value="Ribosomal_bS18"/>
</dbReference>
<dbReference type="Proteomes" id="UP001177023">
    <property type="component" value="Unassembled WGS sequence"/>
</dbReference>
<evidence type="ECO:0000313" key="4">
    <source>
        <dbReference type="Proteomes" id="UP001177023"/>
    </source>
</evidence>
<name>A0AA36CRX6_9BILA</name>
<keyword evidence="4" id="KW-1185">Reference proteome</keyword>
<dbReference type="PANTHER" id="PTHR13479">
    <property type="entry name" value="30S RIBOSOMAL PROTEIN S18"/>
    <property type="match status" value="1"/>
</dbReference>
<proteinExistence type="predicted"/>
<dbReference type="AlphaFoldDB" id="A0AA36CRX6"/>
<evidence type="ECO:0000313" key="3">
    <source>
        <dbReference type="EMBL" id="CAJ0573092.1"/>
    </source>
</evidence>
<protein>
    <recommendedName>
        <fullName evidence="5">Mitochondrial ribosomal protein S18A</fullName>
    </recommendedName>
</protein>
<dbReference type="InterPro" id="IPR036870">
    <property type="entry name" value="Ribosomal_bS18_sf"/>
</dbReference>
<keyword evidence="2" id="KW-0687">Ribonucleoprotein</keyword>
<dbReference type="Gene3D" id="4.10.640.10">
    <property type="entry name" value="Ribosomal protein S18"/>
    <property type="match status" value="1"/>
</dbReference>
<dbReference type="PANTHER" id="PTHR13479:SF66">
    <property type="entry name" value="LARGE RIBOSOMAL SUBUNIT PROTEIN ML66"/>
    <property type="match status" value="1"/>
</dbReference>
<reference evidence="3" key="1">
    <citation type="submission" date="2023-06" db="EMBL/GenBank/DDBJ databases">
        <authorList>
            <person name="Delattre M."/>
        </authorList>
    </citation>
    <scope>NUCLEOTIDE SEQUENCE</scope>
    <source>
        <strain evidence="3">AF72</strain>
    </source>
</reference>
<organism evidence="3 4">
    <name type="scientific">Mesorhabditis spiculigera</name>
    <dbReference type="NCBI Taxonomy" id="96644"/>
    <lineage>
        <taxon>Eukaryota</taxon>
        <taxon>Metazoa</taxon>
        <taxon>Ecdysozoa</taxon>
        <taxon>Nematoda</taxon>
        <taxon>Chromadorea</taxon>
        <taxon>Rhabditida</taxon>
        <taxon>Rhabditina</taxon>
        <taxon>Rhabditomorpha</taxon>
        <taxon>Rhabditoidea</taxon>
        <taxon>Rhabditidae</taxon>
        <taxon>Mesorhabditinae</taxon>
        <taxon>Mesorhabditis</taxon>
    </lineage>
</organism>
<dbReference type="EMBL" id="CATQJA010002613">
    <property type="protein sequence ID" value="CAJ0573092.1"/>
    <property type="molecule type" value="Genomic_DNA"/>
</dbReference>
<dbReference type="GO" id="GO:0003735">
    <property type="term" value="F:structural constituent of ribosome"/>
    <property type="evidence" value="ECO:0007669"/>
    <property type="project" value="InterPro"/>
</dbReference>
<sequence>MLSSIGSALPPLRHLARKLTTTAAAGKWRIVEETSGDTTTVRAVETPDPVAARQPEDQCALCTCSLPVKLAYTDVLILEQFMRPDGTVLPRQLTGICKSQQLRLERCVMQAHWAGLFPDRTIPEFDRAGYKRFARHWESDMSMYFLKQKKENGTWYYFKRYQHQDDGYKGIRAKQTA</sequence>
<dbReference type="GO" id="GO:0070181">
    <property type="term" value="F:small ribosomal subunit rRNA binding"/>
    <property type="evidence" value="ECO:0007669"/>
    <property type="project" value="TreeGrafter"/>
</dbReference>
<evidence type="ECO:0008006" key="5">
    <source>
        <dbReference type="Google" id="ProtNLM"/>
    </source>
</evidence>
<evidence type="ECO:0000256" key="2">
    <source>
        <dbReference type="ARBA" id="ARBA00023274"/>
    </source>
</evidence>
<gene>
    <name evidence="3" type="ORF">MSPICULIGERA_LOCUS11461</name>
</gene>
<accession>A0AA36CRX6</accession>
<dbReference type="Pfam" id="PF01084">
    <property type="entry name" value="Ribosomal_S18"/>
    <property type="match status" value="1"/>
</dbReference>
<keyword evidence="1" id="KW-0689">Ribosomal protein</keyword>
<dbReference type="SUPFAM" id="SSF46911">
    <property type="entry name" value="Ribosomal protein S18"/>
    <property type="match status" value="1"/>
</dbReference>
<dbReference type="GO" id="GO:0005763">
    <property type="term" value="C:mitochondrial small ribosomal subunit"/>
    <property type="evidence" value="ECO:0007669"/>
    <property type="project" value="TreeGrafter"/>
</dbReference>
<evidence type="ECO:0000256" key="1">
    <source>
        <dbReference type="ARBA" id="ARBA00022980"/>
    </source>
</evidence>
<dbReference type="GO" id="GO:0032543">
    <property type="term" value="P:mitochondrial translation"/>
    <property type="evidence" value="ECO:0007669"/>
    <property type="project" value="TreeGrafter"/>
</dbReference>